<protein>
    <submittedName>
        <fullName evidence="1">DNA repair protein recN</fullName>
    </submittedName>
</protein>
<accession>W5STH6</accession>
<keyword evidence="2" id="KW-1185">Reference proteome</keyword>
<dbReference type="Proteomes" id="UP000019330">
    <property type="component" value="Chromosome"/>
</dbReference>
<dbReference type="OrthoDB" id="9806954at2"/>
<dbReference type="PATRIC" id="fig|1313292.3.peg.326"/>
<dbReference type="RefSeq" id="WP_071193240.1">
    <property type="nucleotide sequence ID" value="NZ_CP005745.1"/>
</dbReference>
<dbReference type="EMBL" id="CP005745">
    <property type="protein sequence ID" value="AHH10479.1"/>
    <property type="molecule type" value="Genomic_DNA"/>
</dbReference>
<evidence type="ECO:0000313" key="1">
    <source>
        <dbReference type="EMBL" id="AHH10479.1"/>
    </source>
</evidence>
<organism evidence="1 2">
    <name type="scientific">Borrelia coriaceae ATCC 43381</name>
    <dbReference type="NCBI Taxonomy" id="1408429"/>
    <lineage>
        <taxon>Bacteria</taxon>
        <taxon>Pseudomonadati</taxon>
        <taxon>Spirochaetota</taxon>
        <taxon>Spirochaetia</taxon>
        <taxon>Spirochaetales</taxon>
        <taxon>Borreliaceae</taxon>
        <taxon>Borrelia</taxon>
    </lineage>
</organism>
<gene>
    <name evidence="1" type="ORF">BCO_0084100</name>
</gene>
<evidence type="ECO:0000313" key="2">
    <source>
        <dbReference type="Proteomes" id="UP000019330"/>
    </source>
</evidence>
<dbReference type="AlphaFoldDB" id="W5STH6"/>
<dbReference type="STRING" id="1313292.BCO_0084100"/>
<proteinExistence type="predicted"/>
<dbReference type="HOGENOM" id="CLU_052607_0_0_12"/>
<sequence>MSSVYYLFGGRAKSNIMIDKKHDYVLLAKFRINAEVGYSLSPKGMLVSEFIIQRVVIFAFSDNLFSNHYINNKSLFSIILKSIFNVVIEMHSRNQRYLVLKNLSSNLTILCNYASLIVQFEKYRLAYEAYVQYLNDYDDFLLKEKLHKDSMEESERIVDEIDFFFPAIGEEEILKIRPGELNWYEFLCNALLRLRDILILNAGAYILSDIKELICNAEYLLRINNSYFELVSCLKSSYYEPKDIIQAYSKYLCGVICADKKIEFVENRLYDLYGLKKRDGSRIGDVITLRKTYHDIVDLSFNFETEKMGIRQKLNGLFESVKKLVSDISGIRQFTALGF</sequence>
<reference evidence="1" key="1">
    <citation type="submission" date="2013-04" db="EMBL/GenBank/DDBJ databases">
        <title>Comparative Genomics of Relapsing Fever Spirochetes.</title>
        <authorList>
            <person name="Schwan T.G."/>
            <person name="Raffel S.J."/>
            <person name="Porcella S.F."/>
            <person name="Martens C.A."/>
            <person name="Bruno D.P."/>
            <person name="Ricklefs S.M."/>
            <person name="Barbian K.B."/>
        </authorList>
    </citation>
    <scope>NUCLEOTIDE SEQUENCE [LARGE SCALE GENOMIC DNA]</scope>
    <source>
        <strain evidence="1">Co53</strain>
    </source>
</reference>
<name>W5STH6_9SPIR</name>